<dbReference type="EMBL" id="FOTS01000032">
    <property type="protein sequence ID" value="SFM00781.1"/>
    <property type="molecule type" value="Genomic_DNA"/>
</dbReference>
<sequence>MMAGRGARQQPAQFAGELVALVAAAFALRVGPDAVGAAEVELFGGVKVFAGELAGETKVEIEVLRHCLLTTVI</sequence>
<proteinExistence type="predicted"/>
<reference evidence="2" key="1">
    <citation type="submission" date="2016-10" db="EMBL/GenBank/DDBJ databases">
        <authorList>
            <person name="Varghese N."/>
            <person name="Submissions S."/>
        </authorList>
    </citation>
    <scope>NUCLEOTIDE SEQUENCE [LARGE SCALE GENOMIC DNA]</scope>
    <source>
        <strain evidence="2">DSM 13327</strain>
    </source>
</reference>
<protein>
    <submittedName>
        <fullName evidence="1">Uncharacterized protein</fullName>
    </submittedName>
</protein>
<evidence type="ECO:0000313" key="2">
    <source>
        <dbReference type="Proteomes" id="UP000199520"/>
    </source>
</evidence>
<dbReference type="AlphaFoldDB" id="A0A1I4MBZ3"/>
<evidence type="ECO:0000313" key="1">
    <source>
        <dbReference type="EMBL" id="SFM00781.1"/>
    </source>
</evidence>
<name>A0A1I4MBZ3_9FIRM</name>
<accession>A0A1I4MBZ3</accession>
<gene>
    <name evidence="1" type="ORF">SAMN04490355_103216</name>
</gene>
<dbReference type="STRING" id="1123291.SAMN04490355_103216"/>
<dbReference type="Proteomes" id="UP000199520">
    <property type="component" value="Unassembled WGS sequence"/>
</dbReference>
<keyword evidence="2" id="KW-1185">Reference proteome</keyword>
<organism evidence="1 2">
    <name type="scientific">Pelosinus propionicus DSM 13327</name>
    <dbReference type="NCBI Taxonomy" id="1123291"/>
    <lineage>
        <taxon>Bacteria</taxon>
        <taxon>Bacillati</taxon>
        <taxon>Bacillota</taxon>
        <taxon>Negativicutes</taxon>
        <taxon>Selenomonadales</taxon>
        <taxon>Sporomusaceae</taxon>
        <taxon>Pelosinus</taxon>
    </lineage>
</organism>